<keyword evidence="14" id="KW-0456">Lyase</keyword>
<evidence type="ECO:0000256" key="14">
    <source>
        <dbReference type="ARBA" id="ARBA00023239"/>
    </source>
</evidence>
<evidence type="ECO:0000256" key="6">
    <source>
        <dbReference type="ARBA" id="ARBA00022485"/>
    </source>
</evidence>
<evidence type="ECO:0000256" key="16">
    <source>
        <dbReference type="SAM" id="MobiDB-lite"/>
    </source>
</evidence>
<dbReference type="SUPFAM" id="SSF55040">
    <property type="entry name" value="Molybdenum cofactor biosynthesis protein C, MoaC"/>
    <property type="match status" value="1"/>
</dbReference>
<dbReference type="SFLD" id="SFLDG01383">
    <property type="entry name" value="cyclic_pyranopterin_phosphate"/>
    <property type="match status" value="1"/>
</dbReference>
<sequence>MRPLVRWNTSHTIRGFHTTLTRTSARLRAQEKIAGIDSVSPFSAALIDSFHRRHDYLRISLTERCNLRCFYCMPSEGIELSPSENILTNEEILRLASLFVKSGVTKIRLTGGEPTVRKGISEIIAGLNKLRPHGLKSIGMTSNGLSLHRRLPEFIENGLTHLNLSLDTLDEFRFELMTRRRGLHAVLRTLDVALASFPYVKLNVVVVKGLNDAEVLDFVAMTKDKPISVRFIEFMPFTGNKWDAGKMIPSSDLLKVISDRHPEVVRAPDELNDTARTWKIPGYTGNFGFISSMSDHFVTFFSFSNKIREPTFIQCATCNRLRITADGQIKVCLFDAKEVSLRDKMRSGATDSELLTTIGLAVQGKQEKHVGMQDIDVVTNRPMILIGGRRSSRPSVSRQSMHPIFMSRPNIRALQLRFNSSSASPRLSHLDETGRASMVDVGDKQPTKRTATASGRIYIPQVAYDLVTSTYPASEPDGSSSSPSQMAASKARRKGDALTVAHLAAITGAKQTSNLIPLCHPLAISNISVVLSPEVSASDSGAHRYSILCLATVSCEGKTGVEMEALTAVSVGLLTVWDMLKAVAGKEMEIGEILVSEKTGGKHDFTRTK</sequence>
<reference evidence="18" key="1">
    <citation type="submission" date="2023-03" db="EMBL/GenBank/DDBJ databases">
        <title>Massive genome expansion in bonnet fungi (Mycena s.s.) driven by repeated elements and novel gene families across ecological guilds.</title>
        <authorList>
            <consortium name="Lawrence Berkeley National Laboratory"/>
            <person name="Harder C.B."/>
            <person name="Miyauchi S."/>
            <person name="Viragh M."/>
            <person name="Kuo A."/>
            <person name="Thoen E."/>
            <person name="Andreopoulos B."/>
            <person name="Lu D."/>
            <person name="Skrede I."/>
            <person name="Drula E."/>
            <person name="Henrissat B."/>
            <person name="Morin E."/>
            <person name="Kohler A."/>
            <person name="Barry K."/>
            <person name="LaButti K."/>
            <person name="Morin E."/>
            <person name="Salamov A."/>
            <person name="Lipzen A."/>
            <person name="Mereny Z."/>
            <person name="Hegedus B."/>
            <person name="Baldrian P."/>
            <person name="Stursova M."/>
            <person name="Weitz H."/>
            <person name="Taylor A."/>
            <person name="Grigoriev I.V."/>
            <person name="Nagy L.G."/>
            <person name="Martin F."/>
            <person name="Kauserud H."/>
        </authorList>
    </citation>
    <scope>NUCLEOTIDE SEQUENCE</scope>
    <source>
        <strain evidence="18">CBHHK002</strain>
    </source>
</reference>
<dbReference type="InterPro" id="IPR058240">
    <property type="entry name" value="rSAM_sf"/>
</dbReference>
<comment type="pathway">
    <text evidence="2">Cofactor biosynthesis; molybdopterin biosynthesis.</text>
</comment>
<name>A0AAD7F206_9AGAR</name>
<evidence type="ECO:0000256" key="1">
    <source>
        <dbReference type="ARBA" id="ARBA00001966"/>
    </source>
</evidence>
<organism evidence="18 19">
    <name type="scientific">Mycena albidolilacea</name>
    <dbReference type="NCBI Taxonomy" id="1033008"/>
    <lineage>
        <taxon>Eukaryota</taxon>
        <taxon>Fungi</taxon>
        <taxon>Dikarya</taxon>
        <taxon>Basidiomycota</taxon>
        <taxon>Agaricomycotina</taxon>
        <taxon>Agaricomycetes</taxon>
        <taxon>Agaricomycetidae</taxon>
        <taxon>Agaricales</taxon>
        <taxon>Marasmiineae</taxon>
        <taxon>Mycenaceae</taxon>
        <taxon>Mycena</taxon>
    </lineage>
</organism>
<dbReference type="InterPro" id="IPR007197">
    <property type="entry name" value="rSAM"/>
</dbReference>
<feature type="compositionally biased region" description="Low complexity" evidence="16">
    <location>
        <begin position="472"/>
        <end position="489"/>
    </location>
</feature>
<dbReference type="Pfam" id="PF01967">
    <property type="entry name" value="MoaC"/>
    <property type="match status" value="1"/>
</dbReference>
<comment type="caution">
    <text evidence="18">The sequence shown here is derived from an EMBL/GenBank/DDBJ whole genome shotgun (WGS) entry which is preliminary data.</text>
</comment>
<dbReference type="Gene3D" id="3.30.70.640">
    <property type="entry name" value="Molybdopterin cofactor biosynthesis C (MoaC) domain"/>
    <property type="match status" value="1"/>
</dbReference>
<dbReference type="Proteomes" id="UP001218218">
    <property type="component" value="Unassembled WGS sequence"/>
</dbReference>
<dbReference type="NCBIfam" id="TIGR02666">
    <property type="entry name" value="moaA"/>
    <property type="match status" value="1"/>
</dbReference>
<evidence type="ECO:0000313" key="18">
    <source>
        <dbReference type="EMBL" id="KAJ7361465.1"/>
    </source>
</evidence>
<dbReference type="InterPro" id="IPR013483">
    <property type="entry name" value="MoaA"/>
</dbReference>
<dbReference type="SFLD" id="SFLDG01386">
    <property type="entry name" value="main_SPASM_domain-containing"/>
    <property type="match status" value="1"/>
</dbReference>
<dbReference type="Gene3D" id="3.20.20.70">
    <property type="entry name" value="Aldolase class I"/>
    <property type="match status" value="1"/>
</dbReference>
<evidence type="ECO:0000313" key="19">
    <source>
        <dbReference type="Proteomes" id="UP001218218"/>
    </source>
</evidence>
<evidence type="ECO:0000256" key="5">
    <source>
        <dbReference type="ARBA" id="ARBA00012167"/>
    </source>
</evidence>
<evidence type="ECO:0000256" key="15">
    <source>
        <dbReference type="ARBA" id="ARBA00048697"/>
    </source>
</evidence>
<dbReference type="SFLD" id="SFLDG01067">
    <property type="entry name" value="SPASM/twitch_domain_containing"/>
    <property type="match status" value="1"/>
</dbReference>
<keyword evidence="8" id="KW-0479">Metal-binding</keyword>
<dbReference type="Pfam" id="PF06463">
    <property type="entry name" value="Mob_synth_C"/>
    <property type="match status" value="1"/>
</dbReference>
<dbReference type="AlphaFoldDB" id="A0AAD7F206"/>
<dbReference type="CDD" id="cd21117">
    <property type="entry name" value="Twitch_MoaA"/>
    <property type="match status" value="1"/>
</dbReference>
<dbReference type="SMART" id="SM00729">
    <property type="entry name" value="Elp3"/>
    <property type="match status" value="1"/>
</dbReference>
<comment type="cofactor">
    <cofactor evidence="1">
        <name>[4Fe-4S] cluster</name>
        <dbReference type="ChEBI" id="CHEBI:49883"/>
    </cofactor>
</comment>
<feature type="region of interest" description="Disordered" evidence="16">
    <location>
        <begin position="470"/>
        <end position="491"/>
    </location>
</feature>
<evidence type="ECO:0000256" key="10">
    <source>
        <dbReference type="ARBA" id="ARBA00023004"/>
    </source>
</evidence>
<comment type="catalytic activity">
    <reaction evidence="15">
        <text>GTP + AH2 + S-adenosyl-L-methionine = (8S)-3',8-cyclo-7,8-dihydroguanosine 5'-triphosphate + 5'-deoxyadenosine + L-methionine + A + H(+)</text>
        <dbReference type="Rhea" id="RHEA:49576"/>
        <dbReference type="ChEBI" id="CHEBI:13193"/>
        <dbReference type="ChEBI" id="CHEBI:15378"/>
        <dbReference type="ChEBI" id="CHEBI:17319"/>
        <dbReference type="ChEBI" id="CHEBI:17499"/>
        <dbReference type="ChEBI" id="CHEBI:37565"/>
        <dbReference type="ChEBI" id="CHEBI:57844"/>
        <dbReference type="ChEBI" id="CHEBI:59789"/>
        <dbReference type="ChEBI" id="CHEBI:131766"/>
        <dbReference type="EC" id="4.1.99.22"/>
    </reaction>
</comment>
<evidence type="ECO:0000256" key="4">
    <source>
        <dbReference type="ARBA" id="ARBA00009862"/>
    </source>
</evidence>
<dbReference type="SFLD" id="SFLDS00029">
    <property type="entry name" value="Radical_SAM"/>
    <property type="match status" value="1"/>
</dbReference>
<keyword evidence="6" id="KW-0004">4Fe-4S</keyword>
<keyword evidence="9" id="KW-0547">Nucleotide-binding</keyword>
<comment type="similarity">
    <text evidence="4">In the N-terminal section; belongs to the radical SAM superfamily. MoaA family.</text>
</comment>
<evidence type="ECO:0000256" key="11">
    <source>
        <dbReference type="ARBA" id="ARBA00023014"/>
    </source>
</evidence>
<dbReference type="EMBL" id="JARIHO010000005">
    <property type="protein sequence ID" value="KAJ7361465.1"/>
    <property type="molecule type" value="Genomic_DNA"/>
</dbReference>
<dbReference type="PANTHER" id="PTHR22960:SF0">
    <property type="entry name" value="MOLYBDENUM COFACTOR BIOSYNTHESIS PROTEIN 1"/>
    <property type="match status" value="1"/>
</dbReference>
<dbReference type="InterPro" id="IPR013785">
    <property type="entry name" value="Aldolase_TIM"/>
</dbReference>
<dbReference type="SUPFAM" id="SSF102114">
    <property type="entry name" value="Radical SAM enzymes"/>
    <property type="match status" value="1"/>
</dbReference>
<gene>
    <name evidence="18" type="ORF">DFH08DRAFT_375203</name>
</gene>
<evidence type="ECO:0000259" key="17">
    <source>
        <dbReference type="PROSITE" id="PS51918"/>
    </source>
</evidence>
<proteinExistence type="inferred from homology"/>
<accession>A0AAD7F206</accession>
<keyword evidence="19" id="KW-1185">Reference proteome</keyword>
<evidence type="ECO:0000256" key="9">
    <source>
        <dbReference type="ARBA" id="ARBA00022741"/>
    </source>
</evidence>
<evidence type="ECO:0000256" key="8">
    <source>
        <dbReference type="ARBA" id="ARBA00022723"/>
    </source>
</evidence>
<keyword evidence="7" id="KW-0949">S-adenosyl-L-methionine</keyword>
<keyword evidence="13" id="KW-0501">Molybdenum cofactor biosynthesis</keyword>
<dbReference type="InterPro" id="IPR040064">
    <property type="entry name" value="MoaA-like"/>
</dbReference>
<dbReference type="GO" id="GO:0051539">
    <property type="term" value="F:4 iron, 4 sulfur cluster binding"/>
    <property type="evidence" value="ECO:0007669"/>
    <property type="project" value="UniProtKB-KW"/>
</dbReference>
<dbReference type="GO" id="GO:0061798">
    <property type="term" value="F:GTP 3',8'-cyclase activity"/>
    <property type="evidence" value="ECO:0007669"/>
    <property type="project" value="UniProtKB-EC"/>
</dbReference>
<dbReference type="Pfam" id="PF04055">
    <property type="entry name" value="Radical_SAM"/>
    <property type="match status" value="1"/>
</dbReference>
<evidence type="ECO:0000256" key="3">
    <source>
        <dbReference type="ARBA" id="ARBA00008484"/>
    </source>
</evidence>
<dbReference type="GO" id="GO:0046872">
    <property type="term" value="F:metal ion binding"/>
    <property type="evidence" value="ECO:0007669"/>
    <property type="project" value="UniProtKB-KW"/>
</dbReference>
<dbReference type="InterPro" id="IPR010505">
    <property type="entry name" value="MoaA_twitch"/>
</dbReference>
<keyword evidence="12" id="KW-0342">GTP-binding</keyword>
<protein>
    <recommendedName>
        <fullName evidence="5">GTP 3',8-cyclase</fullName>
        <ecNumber evidence="5">4.1.99.22</ecNumber>
    </recommendedName>
</protein>
<evidence type="ECO:0000256" key="12">
    <source>
        <dbReference type="ARBA" id="ARBA00023134"/>
    </source>
</evidence>
<dbReference type="InterPro" id="IPR000385">
    <property type="entry name" value="MoaA_NifB_PqqE_Fe-S-bd_CS"/>
</dbReference>
<dbReference type="PANTHER" id="PTHR22960">
    <property type="entry name" value="MOLYBDOPTERIN COFACTOR SYNTHESIS PROTEIN A"/>
    <property type="match status" value="1"/>
</dbReference>
<dbReference type="GO" id="GO:0005525">
    <property type="term" value="F:GTP binding"/>
    <property type="evidence" value="ECO:0007669"/>
    <property type="project" value="UniProtKB-KW"/>
</dbReference>
<evidence type="ECO:0000256" key="13">
    <source>
        <dbReference type="ARBA" id="ARBA00023150"/>
    </source>
</evidence>
<keyword evidence="11" id="KW-0411">Iron-sulfur</keyword>
<dbReference type="PROSITE" id="PS01305">
    <property type="entry name" value="MOAA_NIFB_PQQE"/>
    <property type="match status" value="1"/>
</dbReference>
<dbReference type="PROSITE" id="PS51918">
    <property type="entry name" value="RADICAL_SAM"/>
    <property type="match status" value="1"/>
</dbReference>
<feature type="domain" description="Radical SAM core" evidence="17">
    <location>
        <begin position="49"/>
        <end position="276"/>
    </location>
</feature>
<dbReference type="InterPro" id="IPR050105">
    <property type="entry name" value="MoCo_biosynth_MoaA/MoaC"/>
</dbReference>
<dbReference type="GO" id="GO:0006777">
    <property type="term" value="P:Mo-molybdopterin cofactor biosynthetic process"/>
    <property type="evidence" value="ECO:0007669"/>
    <property type="project" value="UniProtKB-KW"/>
</dbReference>
<evidence type="ECO:0000256" key="7">
    <source>
        <dbReference type="ARBA" id="ARBA00022691"/>
    </source>
</evidence>
<dbReference type="InterPro" id="IPR006638">
    <property type="entry name" value="Elp3/MiaA/NifB-like_rSAM"/>
</dbReference>
<keyword evidence="10" id="KW-0408">Iron</keyword>
<dbReference type="EC" id="4.1.99.22" evidence="5"/>
<comment type="similarity">
    <text evidence="3">In the C-terminal section; belongs to the MoaC family.</text>
</comment>
<dbReference type="InterPro" id="IPR002820">
    <property type="entry name" value="Mopterin_CF_biosynth-C_dom"/>
</dbReference>
<dbReference type="CDD" id="cd01335">
    <property type="entry name" value="Radical_SAM"/>
    <property type="match status" value="1"/>
</dbReference>
<dbReference type="InterPro" id="IPR036522">
    <property type="entry name" value="MoaC_sf"/>
</dbReference>
<evidence type="ECO:0000256" key="2">
    <source>
        <dbReference type="ARBA" id="ARBA00005046"/>
    </source>
</evidence>
<dbReference type="GO" id="GO:0061799">
    <property type="term" value="F:cyclic pyranopterin monophosphate synthase activity"/>
    <property type="evidence" value="ECO:0007669"/>
    <property type="project" value="TreeGrafter"/>
</dbReference>